<dbReference type="EC" id="2.7.4.6" evidence="3"/>
<keyword evidence="5" id="KW-0418">Kinase</keyword>
<evidence type="ECO:0000313" key="9">
    <source>
        <dbReference type="Proteomes" id="UP000178656"/>
    </source>
</evidence>
<dbReference type="InterPro" id="IPR036850">
    <property type="entry name" value="NDK-like_dom_sf"/>
</dbReference>
<dbReference type="GO" id="GO:0004550">
    <property type="term" value="F:nucleoside diphosphate kinase activity"/>
    <property type="evidence" value="ECO:0007669"/>
    <property type="project" value="UniProtKB-EC"/>
</dbReference>
<sequence length="198" mass="22348">MQKERTLVLIKPDGVQRALIGEIVQRFEKVGLKLVAMKMMVADAKHVEEHYTLDPEWRRITGEKTIKSYKEKGLPPPSEDPLEITAVILKNLMKYMTAGPVVAMVWEGAHAVKIVRKLVGGTEPLTSDVGTIRGDYVLDSYQLSDTGKRSVRNLVHASGSVPEAENEIKHWFDKKDLIDYHLVQEQILYDVNLDGVLE</sequence>
<evidence type="ECO:0000256" key="4">
    <source>
        <dbReference type="ARBA" id="ARBA00022679"/>
    </source>
</evidence>
<comment type="cofactor">
    <cofactor evidence="1">
        <name>Mg(2+)</name>
        <dbReference type="ChEBI" id="CHEBI:18420"/>
    </cofactor>
</comment>
<keyword evidence="4" id="KW-0808">Transferase</keyword>
<evidence type="ECO:0000313" key="8">
    <source>
        <dbReference type="EMBL" id="OGF35947.1"/>
    </source>
</evidence>
<feature type="domain" description="Nucleoside diphosphate kinase-like" evidence="7">
    <location>
        <begin position="3"/>
        <end position="179"/>
    </location>
</feature>
<dbReference type="PANTHER" id="PTHR11349">
    <property type="entry name" value="NUCLEOSIDE DIPHOSPHATE KINASE"/>
    <property type="match status" value="1"/>
</dbReference>
<evidence type="ECO:0000256" key="2">
    <source>
        <dbReference type="ARBA" id="ARBA00008142"/>
    </source>
</evidence>
<dbReference type="AlphaFoldDB" id="A0A1F5TAF9"/>
<dbReference type="CDD" id="cd04413">
    <property type="entry name" value="NDPk_I"/>
    <property type="match status" value="1"/>
</dbReference>
<dbReference type="Proteomes" id="UP000178656">
    <property type="component" value="Unassembled WGS sequence"/>
</dbReference>
<organism evidence="8 9">
    <name type="scientific">Candidatus Falkowbacteria bacterium RIFOXYC2_FULL_48_21</name>
    <dbReference type="NCBI Taxonomy" id="1798005"/>
    <lineage>
        <taxon>Bacteria</taxon>
        <taxon>Candidatus Falkowiibacteriota</taxon>
    </lineage>
</organism>
<comment type="caution">
    <text evidence="6">Lacks conserved residue(s) required for the propagation of feature annotation.</text>
</comment>
<comment type="caution">
    <text evidence="8">The sequence shown here is derived from an EMBL/GenBank/DDBJ whole genome shotgun (WGS) entry which is preliminary data.</text>
</comment>
<dbReference type="SMART" id="SM00562">
    <property type="entry name" value="NDK"/>
    <property type="match status" value="1"/>
</dbReference>
<evidence type="ECO:0000256" key="6">
    <source>
        <dbReference type="PROSITE-ProRule" id="PRU00706"/>
    </source>
</evidence>
<dbReference type="Pfam" id="PF00334">
    <property type="entry name" value="NDK"/>
    <property type="match status" value="2"/>
</dbReference>
<evidence type="ECO:0000256" key="3">
    <source>
        <dbReference type="ARBA" id="ARBA00012966"/>
    </source>
</evidence>
<dbReference type="PROSITE" id="PS51374">
    <property type="entry name" value="NDPK_LIKE"/>
    <property type="match status" value="1"/>
</dbReference>
<gene>
    <name evidence="8" type="ORF">A2482_03350</name>
</gene>
<evidence type="ECO:0000259" key="7">
    <source>
        <dbReference type="SMART" id="SM00562"/>
    </source>
</evidence>
<dbReference type="EMBL" id="MFGM01000041">
    <property type="protein sequence ID" value="OGF35947.1"/>
    <property type="molecule type" value="Genomic_DNA"/>
</dbReference>
<evidence type="ECO:0000256" key="5">
    <source>
        <dbReference type="ARBA" id="ARBA00022777"/>
    </source>
</evidence>
<dbReference type="SUPFAM" id="SSF54919">
    <property type="entry name" value="Nucleoside diphosphate kinase, NDK"/>
    <property type="match status" value="1"/>
</dbReference>
<accession>A0A1F5TAF9</accession>
<reference evidence="8 9" key="1">
    <citation type="journal article" date="2016" name="Nat. Commun.">
        <title>Thousands of microbial genomes shed light on interconnected biogeochemical processes in an aquifer system.</title>
        <authorList>
            <person name="Anantharaman K."/>
            <person name="Brown C.T."/>
            <person name="Hug L.A."/>
            <person name="Sharon I."/>
            <person name="Castelle C.J."/>
            <person name="Probst A.J."/>
            <person name="Thomas B.C."/>
            <person name="Singh A."/>
            <person name="Wilkins M.J."/>
            <person name="Karaoz U."/>
            <person name="Brodie E.L."/>
            <person name="Williams K.H."/>
            <person name="Hubbard S.S."/>
            <person name="Banfield J.F."/>
        </authorList>
    </citation>
    <scope>NUCLEOTIDE SEQUENCE [LARGE SCALE GENOMIC DNA]</scope>
</reference>
<evidence type="ECO:0000256" key="1">
    <source>
        <dbReference type="ARBA" id="ARBA00001946"/>
    </source>
</evidence>
<dbReference type="InterPro" id="IPR034907">
    <property type="entry name" value="NDK-like_dom"/>
</dbReference>
<dbReference type="Gene3D" id="3.30.70.141">
    <property type="entry name" value="Nucleoside diphosphate kinase-like domain"/>
    <property type="match status" value="1"/>
</dbReference>
<comment type="similarity">
    <text evidence="2 6">Belongs to the NDK family.</text>
</comment>
<name>A0A1F5TAF9_9BACT</name>
<proteinExistence type="inferred from homology"/>
<protein>
    <recommendedName>
        <fullName evidence="3">nucleoside-diphosphate kinase</fullName>
        <ecNumber evidence="3">2.7.4.6</ecNumber>
    </recommendedName>
</protein>